<dbReference type="Proteomes" id="UP001372338">
    <property type="component" value="Unassembled WGS sequence"/>
</dbReference>
<proteinExistence type="predicted"/>
<protein>
    <submittedName>
        <fullName evidence="1">Uncharacterized protein</fullName>
    </submittedName>
</protein>
<sequence>MNRSFLYYANSEVTTLLLLFSHNFLLLVRTEDLMGLWGTMNIHKAARTMLNDKKGMCMREECNPSNLI</sequence>
<evidence type="ECO:0000313" key="2">
    <source>
        <dbReference type="Proteomes" id="UP001372338"/>
    </source>
</evidence>
<reference evidence="1 2" key="1">
    <citation type="submission" date="2024-01" db="EMBL/GenBank/DDBJ databases">
        <title>The genomes of 5 underutilized Papilionoideae crops provide insights into root nodulation and disease resistanc.</title>
        <authorList>
            <person name="Yuan L."/>
        </authorList>
    </citation>
    <scope>NUCLEOTIDE SEQUENCE [LARGE SCALE GENOMIC DNA]</scope>
    <source>
        <strain evidence="1">ZHUSHIDOU_FW_LH</strain>
        <tissue evidence="1">Leaf</tissue>
    </source>
</reference>
<evidence type="ECO:0000313" key="1">
    <source>
        <dbReference type="EMBL" id="KAK7290087.1"/>
    </source>
</evidence>
<dbReference type="EMBL" id="JAYWIO010000001">
    <property type="protein sequence ID" value="KAK7290087.1"/>
    <property type="molecule type" value="Genomic_DNA"/>
</dbReference>
<gene>
    <name evidence="1" type="ORF">RIF29_04261</name>
</gene>
<keyword evidence="2" id="KW-1185">Reference proteome</keyword>
<organism evidence="1 2">
    <name type="scientific">Crotalaria pallida</name>
    <name type="common">Smooth rattlebox</name>
    <name type="synonym">Crotalaria striata</name>
    <dbReference type="NCBI Taxonomy" id="3830"/>
    <lineage>
        <taxon>Eukaryota</taxon>
        <taxon>Viridiplantae</taxon>
        <taxon>Streptophyta</taxon>
        <taxon>Embryophyta</taxon>
        <taxon>Tracheophyta</taxon>
        <taxon>Spermatophyta</taxon>
        <taxon>Magnoliopsida</taxon>
        <taxon>eudicotyledons</taxon>
        <taxon>Gunneridae</taxon>
        <taxon>Pentapetalae</taxon>
        <taxon>rosids</taxon>
        <taxon>fabids</taxon>
        <taxon>Fabales</taxon>
        <taxon>Fabaceae</taxon>
        <taxon>Papilionoideae</taxon>
        <taxon>50 kb inversion clade</taxon>
        <taxon>genistoids sensu lato</taxon>
        <taxon>core genistoids</taxon>
        <taxon>Crotalarieae</taxon>
        <taxon>Crotalaria</taxon>
    </lineage>
</organism>
<dbReference type="AlphaFoldDB" id="A0AAN9P9Y2"/>
<comment type="caution">
    <text evidence="1">The sequence shown here is derived from an EMBL/GenBank/DDBJ whole genome shotgun (WGS) entry which is preliminary data.</text>
</comment>
<accession>A0AAN9P9Y2</accession>
<name>A0AAN9P9Y2_CROPI</name>